<evidence type="ECO:0000256" key="3">
    <source>
        <dbReference type="PROSITE-ProRule" id="PRU00192"/>
    </source>
</evidence>
<feature type="domain" description="SH3" evidence="5">
    <location>
        <begin position="1016"/>
        <end position="1073"/>
    </location>
</feature>
<protein>
    <recommendedName>
        <fullName evidence="5">SH3 domain-containing protein</fullName>
    </recommendedName>
</protein>
<dbReference type="InterPro" id="IPR036028">
    <property type="entry name" value="SH3-like_dom_sf"/>
</dbReference>
<name>A0A1I8EGE6_WUCBA</name>
<feature type="region of interest" description="Disordered" evidence="4">
    <location>
        <begin position="527"/>
        <end position="594"/>
    </location>
</feature>
<feature type="compositionally biased region" description="Polar residues" evidence="4">
    <location>
        <begin position="448"/>
        <end position="486"/>
    </location>
</feature>
<feature type="compositionally biased region" description="Basic and acidic residues" evidence="4">
    <location>
        <begin position="60"/>
        <end position="79"/>
    </location>
</feature>
<feature type="compositionally biased region" description="Polar residues" evidence="4">
    <location>
        <begin position="1"/>
        <end position="10"/>
    </location>
</feature>
<dbReference type="InterPro" id="IPR050384">
    <property type="entry name" value="Endophilin_SH3RF"/>
</dbReference>
<proteinExistence type="predicted"/>
<keyword evidence="2" id="KW-0677">Repeat</keyword>
<feature type="domain" description="SH3" evidence="5">
    <location>
        <begin position="683"/>
        <end position="742"/>
    </location>
</feature>
<dbReference type="PANTHER" id="PTHR14167">
    <property type="entry name" value="SH3 DOMAIN-CONTAINING"/>
    <property type="match status" value="1"/>
</dbReference>
<dbReference type="CDD" id="cd11781">
    <property type="entry name" value="SH3_Sorbs_1"/>
    <property type="match status" value="1"/>
</dbReference>
<evidence type="ECO:0000256" key="4">
    <source>
        <dbReference type="SAM" id="MobiDB-lite"/>
    </source>
</evidence>
<dbReference type="PROSITE" id="PS50002">
    <property type="entry name" value="SH3"/>
    <property type="match status" value="3"/>
</dbReference>
<feature type="region of interest" description="Disordered" evidence="4">
    <location>
        <begin position="160"/>
        <end position="233"/>
    </location>
</feature>
<feature type="compositionally biased region" description="Polar residues" evidence="4">
    <location>
        <begin position="527"/>
        <end position="555"/>
    </location>
</feature>
<dbReference type="SUPFAM" id="SSF50044">
    <property type="entry name" value="SH3-domain"/>
    <property type="match status" value="3"/>
</dbReference>
<dbReference type="InterPro" id="IPR001452">
    <property type="entry name" value="SH3_domain"/>
</dbReference>
<feature type="region of interest" description="Disordered" evidence="4">
    <location>
        <begin position="1"/>
        <end position="131"/>
    </location>
</feature>
<accession>A0A1I8EGE6</accession>
<dbReference type="FunFam" id="2.30.30.40:FF:000001">
    <property type="entry name" value="Sorbin and SH3 domain-containing protein 1 isoform 2"/>
    <property type="match status" value="1"/>
</dbReference>
<feature type="compositionally biased region" description="Pro residues" evidence="4">
    <location>
        <begin position="85"/>
        <end position="99"/>
    </location>
</feature>
<dbReference type="PRINTS" id="PR00452">
    <property type="entry name" value="SH3DOMAIN"/>
</dbReference>
<dbReference type="Gene3D" id="2.30.30.40">
    <property type="entry name" value="SH3 Domains"/>
    <property type="match status" value="3"/>
</dbReference>
<feature type="region of interest" description="Disordered" evidence="4">
    <location>
        <begin position="448"/>
        <end position="488"/>
    </location>
</feature>
<feature type="domain" description="SH3" evidence="5">
    <location>
        <begin position="745"/>
        <end position="805"/>
    </location>
</feature>
<evidence type="ECO:0000313" key="6">
    <source>
        <dbReference type="WBParaSite" id="maker-PairedContig_193-snap-gene-1.25-mRNA-1"/>
    </source>
</evidence>
<keyword evidence="1 3" id="KW-0728">SH3 domain</keyword>
<feature type="compositionally biased region" description="Low complexity" evidence="4">
    <location>
        <begin position="214"/>
        <end position="233"/>
    </location>
</feature>
<feature type="compositionally biased region" description="Low complexity" evidence="4">
    <location>
        <begin position="31"/>
        <end position="49"/>
    </location>
</feature>
<dbReference type="STRING" id="6293.A0A1I8EGE6"/>
<evidence type="ECO:0000256" key="1">
    <source>
        <dbReference type="ARBA" id="ARBA00022443"/>
    </source>
</evidence>
<organism evidence="6">
    <name type="scientific">Wuchereria bancrofti</name>
    <dbReference type="NCBI Taxonomy" id="6293"/>
    <lineage>
        <taxon>Eukaryota</taxon>
        <taxon>Metazoa</taxon>
        <taxon>Ecdysozoa</taxon>
        <taxon>Nematoda</taxon>
        <taxon>Chromadorea</taxon>
        <taxon>Rhabditida</taxon>
        <taxon>Spirurina</taxon>
        <taxon>Spiruromorpha</taxon>
        <taxon>Filarioidea</taxon>
        <taxon>Onchocercidae</taxon>
        <taxon>Wuchereria</taxon>
    </lineage>
</organism>
<feature type="compositionally biased region" description="Polar residues" evidence="4">
    <location>
        <begin position="50"/>
        <end position="59"/>
    </location>
</feature>
<dbReference type="GO" id="GO:0016192">
    <property type="term" value="P:vesicle-mediated transport"/>
    <property type="evidence" value="ECO:0007669"/>
    <property type="project" value="UniProtKB-ARBA"/>
</dbReference>
<feature type="compositionally biased region" description="Basic and acidic residues" evidence="4">
    <location>
        <begin position="584"/>
        <end position="594"/>
    </location>
</feature>
<dbReference type="WBParaSite" id="maker-PairedContig_193-snap-gene-1.25-mRNA-1">
    <property type="protein sequence ID" value="maker-PairedContig_193-snap-gene-1.25-mRNA-1"/>
    <property type="gene ID" value="maker-PairedContig_193-snap-gene-1.25"/>
</dbReference>
<reference evidence="6" key="1">
    <citation type="submission" date="2016-11" db="UniProtKB">
        <authorList>
            <consortium name="WormBaseParasite"/>
        </authorList>
    </citation>
    <scope>IDENTIFICATION</scope>
    <source>
        <strain evidence="6">pt0022</strain>
    </source>
</reference>
<dbReference type="SMART" id="SM00326">
    <property type="entry name" value="SH3"/>
    <property type="match status" value="3"/>
</dbReference>
<dbReference type="PANTHER" id="PTHR14167:SF116">
    <property type="entry name" value="CAP, ISOFORM AC"/>
    <property type="match status" value="1"/>
</dbReference>
<dbReference type="FunFam" id="2.30.30.40:FF:000072">
    <property type="entry name" value="Unconventional Myosin IB"/>
    <property type="match status" value="1"/>
</dbReference>
<evidence type="ECO:0000256" key="2">
    <source>
        <dbReference type="ARBA" id="ARBA00022737"/>
    </source>
</evidence>
<dbReference type="CDD" id="cd11780">
    <property type="entry name" value="SH3_Sorbs_3"/>
    <property type="match status" value="1"/>
</dbReference>
<dbReference type="Pfam" id="PF14604">
    <property type="entry name" value="SH3_9"/>
    <property type="match status" value="3"/>
</dbReference>
<sequence>MAIPATSSGQLFPPTLRSPSSVFETECNPESNINPLPKNPNKNPLSSNSFDKFSSTTHLVSDEQKKISEKPKFRNEEMMMRTIPPRLPTTPPPPPPPPSSEIKVKPKNGSSSGRTKWTLRTEARDGGNRNSMMVRAEGVIEIPKPQSVASLREQIARKLEVKMPSTPPPPSGTITISNGHTKSPLWISGSNEQYPYVPQHDDTSNFQHLATKMSKPSSNSQSSSNTTLQKQLSVVHEPVERHISCITPVSFNRTATLSSSVIVSPNMFDIYSNNTSVVPVSSSSGVFSPSPIIHKHEENNGYIPSLYNDTIAVYSQLNDYQNLKSVKHRVDNHSQPSLPSSIANATISFRTLNPPSFFVNGHNTHRNQMVIKDLEIPVSMNHNDIVPTNNPTTDIVPTSNHRTDIAQGVGSQFNASSSLKIPTSTPPCQMLPLLKPIELRNKMQPESGNLHQLQPEQQNQRTSGTLKTYDSLSTPEQEIKGTSSTMPRYDAHTENSSWYRTMFKKMHVVDQLGKSFGAEVSAKKTLNSNVNRAARSSTPNPQRDNQTNSLRNYELQSRRSKSVGRYVESQNGMEQPYQRSSENLNRESEEWGSGWRHELDRSEVNGQSTGDVGKIKKLAKYEVLLRQKVEKLSEELQQQRSRRHGYVPSASPALQKNFDRFSGLINEFGLPERVTTPQTMSQTEITTCTALYPFRAVSPKELSFNRGDVIRVYRIIDINWMEGELNGQSGIFPSSYVQIDNNEESEKIRLVVLYPFSARNENELSLKKGEMLRHLRNIDANWIEGKNIHGQTGIFPKSYVRKARETSLCDSNEIAIPDRPKTPHTSATPFSRQQQLATTTLASRPRFVTNAVEQQIYTILVTFLDQILECYHTMYNTWICKKFGRQLARILRTINFDHGYYWKLLENRILYYLMVKHYSVTVLLAWHTFMDTLSDAVIEGFWQATSADLPKQLPTIFEETPAKCFLYIEPNRPSFFVRLDENPAIAIKTDHEDEMGEWQKRHNQSNFSGPTNIIPKNAEIYRVLYAYKPRNADELELQENDIVFVIEKCDDGWFIGTLPRTGQFGTFPGNYIN</sequence>
<evidence type="ECO:0000259" key="5">
    <source>
        <dbReference type="PROSITE" id="PS50002"/>
    </source>
</evidence>
<dbReference type="AlphaFoldDB" id="A0A1I8EGE6"/>